<protein>
    <submittedName>
        <fullName evidence="1">Uncharacterized protein</fullName>
    </submittedName>
</protein>
<evidence type="ECO:0000313" key="1">
    <source>
        <dbReference type="EMBL" id="QRD01597.1"/>
    </source>
</evidence>
<gene>
    <name evidence="1" type="ORF">JI435_417050</name>
</gene>
<proteinExistence type="predicted"/>
<dbReference type="VEuPathDB" id="FungiDB:JI435_417050"/>
<dbReference type="Proteomes" id="UP000663193">
    <property type="component" value="Chromosome 12"/>
</dbReference>
<reference evidence="2" key="1">
    <citation type="journal article" date="2021" name="BMC Genomics">
        <title>Chromosome-level genome assembly and manually-curated proteome of model necrotroph Parastagonospora nodorum Sn15 reveals a genome-wide trove of candidate effector homologs, and redundancy of virulence-related functions within an accessory chromosome.</title>
        <authorList>
            <person name="Bertazzoni S."/>
            <person name="Jones D.A.B."/>
            <person name="Phan H.T."/>
            <person name="Tan K.-C."/>
            <person name="Hane J.K."/>
        </authorList>
    </citation>
    <scope>NUCLEOTIDE SEQUENCE [LARGE SCALE GENOMIC DNA]</scope>
    <source>
        <strain evidence="2">SN15 / ATCC MYA-4574 / FGSC 10173)</strain>
    </source>
</reference>
<dbReference type="AlphaFoldDB" id="A0A7U2I6F8"/>
<accession>A0A7U2I6F8</accession>
<evidence type="ECO:0000313" key="2">
    <source>
        <dbReference type="Proteomes" id="UP000663193"/>
    </source>
</evidence>
<dbReference type="EMBL" id="CP069034">
    <property type="protein sequence ID" value="QRD01597.1"/>
    <property type="molecule type" value="Genomic_DNA"/>
</dbReference>
<sequence>SRNRYCQNDHGLMKLERAGLIERQSAVWRSSGRLQKQRAWSAGECPCRHTAVIFKSFTTTTSCAQSVLLTTLSASTVTSSRHPRLRYLIPFARETGQRERVAGVLGLDAEVFRLYSQSAFL</sequence>
<organism evidence="1 2">
    <name type="scientific">Phaeosphaeria nodorum (strain SN15 / ATCC MYA-4574 / FGSC 10173)</name>
    <name type="common">Glume blotch fungus</name>
    <name type="synonym">Parastagonospora nodorum</name>
    <dbReference type="NCBI Taxonomy" id="321614"/>
    <lineage>
        <taxon>Eukaryota</taxon>
        <taxon>Fungi</taxon>
        <taxon>Dikarya</taxon>
        <taxon>Ascomycota</taxon>
        <taxon>Pezizomycotina</taxon>
        <taxon>Dothideomycetes</taxon>
        <taxon>Pleosporomycetidae</taxon>
        <taxon>Pleosporales</taxon>
        <taxon>Pleosporineae</taxon>
        <taxon>Phaeosphaeriaceae</taxon>
        <taxon>Parastagonospora</taxon>
    </lineage>
</organism>
<feature type="non-terminal residue" evidence="1">
    <location>
        <position position="1"/>
    </location>
</feature>
<keyword evidence="2" id="KW-1185">Reference proteome</keyword>
<name>A0A7U2I6F8_PHANO</name>